<reference evidence="1" key="1">
    <citation type="journal article" date="2020" name="Nat. Commun.">
        <title>Large-scale genome sequencing of mycorrhizal fungi provides insights into the early evolution of symbiotic traits.</title>
        <authorList>
            <person name="Miyauchi S."/>
            <person name="Kiss E."/>
            <person name="Kuo A."/>
            <person name="Drula E."/>
            <person name="Kohler A."/>
            <person name="Sanchez-Garcia M."/>
            <person name="Morin E."/>
            <person name="Andreopoulos B."/>
            <person name="Barry K.W."/>
            <person name="Bonito G."/>
            <person name="Buee M."/>
            <person name="Carver A."/>
            <person name="Chen C."/>
            <person name="Cichocki N."/>
            <person name="Clum A."/>
            <person name="Culley D."/>
            <person name="Crous P.W."/>
            <person name="Fauchery L."/>
            <person name="Girlanda M."/>
            <person name="Hayes R.D."/>
            <person name="Keri Z."/>
            <person name="LaButti K."/>
            <person name="Lipzen A."/>
            <person name="Lombard V."/>
            <person name="Magnuson J."/>
            <person name="Maillard F."/>
            <person name="Murat C."/>
            <person name="Nolan M."/>
            <person name="Ohm R.A."/>
            <person name="Pangilinan J."/>
            <person name="Pereira M.F."/>
            <person name="Perotto S."/>
            <person name="Peter M."/>
            <person name="Pfister S."/>
            <person name="Riley R."/>
            <person name="Sitrit Y."/>
            <person name="Stielow J.B."/>
            <person name="Szollosi G."/>
            <person name="Zifcakova L."/>
            <person name="Stursova M."/>
            <person name="Spatafora J.W."/>
            <person name="Tedersoo L."/>
            <person name="Vaario L.M."/>
            <person name="Yamada A."/>
            <person name="Yan M."/>
            <person name="Wang P."/>
            <person name="Xu J."/>
            <person name="Bruns T."/>
            <person name="Baldrian P."/>
            <person name="Vilgalys R."/>
            <person name="Dunand C."/>
            <person name="Henrissat B."/>
            <person name="Grigoriev I.V."/>
            <person name="Hibbett D."/>
            <person name="Nagy L.G."/>
            <person name="Martin F.M."/>
        </authorList>
    </citation>
    <scope>NUCLEOTIDE SEQUENCE</scope>
    <source>
        <strain evidence="1">UP504</strain>
    </source>
</reference>
<keyword evidence="2" id="KW-1185">Reference proteome</keyword>
<protein>
    <submittedName>
        <fullName evidence="1">Uncharacterized protein</fullName>
    </submittedName>
</protein>
<accession>A0A9P6AIW4</accession>
<gene>
    <name evidence="1" type="ORF">BS47DRAFT_1353178</name>
</gene>
<dbReference type="EMBL" id="MU129122">
    <property type="protein sequence ID" value="KAF9506145.1"/>
    <property type="molecule type" value="Genomic_DNA"/>
</dbReference>
<name>A0A9P6AIW4_9AGAM</name>
<comment type="caution">
    <text evidence="1">The sequence shown here is derived from an EMBL/GenBank/DDBJ whole genome shotgun (WGS) entry which is preliminary data.</text>
</comment>
<dbReference type="AlphaFoldDB" id="A0A9P6AIW4"/>
<dbReference type="Proteomes" id="UP000886523">
    <property type="component" value="Unassembled WGS sequence"/>
</dbReference>
<sequence length="100" mass="11297">MHARPILRALAPSWRPLDFTIGGEDTYHQHQNSESQAARGLYNSFFPWSPAEWTDDSPPDSGIEKSNCNGMGRLEVMARYGTQQEVCTYIMFRISPGICT</sequence>
<proteinExistence type="predicted"/>
<organism evidence="1 2">
    <name type="scientific">Hydnum rufescens UP504</name>
    <dbReference type="NCBI Taxonomy" id="1448309"/>
    <lineage>
        <taxon>Eukaryota</taxon>
        <taxon>Fungi</taxon>
        <taxon>Dikarya</taxon>
        <taxon>Basidiomycota</taxon>
        <taxon>Agaricomycotina</taxon>
        <taxon>Agaricomycetes</taxon>
        <taxon>Cantharellales</taxon>
        <taxon>Hydnaceae</taxon>
        <taxon>Hydnum</taxon>
    </lineage>
</organism>
<evidence type="ECO:0000313" key="2">
    <source>
        <dbReference type="Proteomes" id="UP000886523"/>
    </source>
</evidence>
<evidence type="ECO:0000313" key="1">
    <source>
        <dbReference type="EMBL" id="KAF9506145.1"/>
    </source>
</evidence>